<dbReference type="GO" id="GO:0015935">
    <property type="term" value="C:small ribosomal subunit"/>
    <property type="evidence" value="ECO:0007669"/>
    <property type="project" value="TreeGrafter"/>
</dbReference>
<evidence type="ECO:0000256" key="4">
    <source>
        <dbReference type="ARBA" id="ARBA00022884"/>
    </source>
</evidence>
<dbReference type="AlphaFoldDB" id="D5EE43"/>
<dbReference type="HOGENOM" id="CLU_160655_1_0_0"/>
<dbReference type="RefSeq" id="WP_013048091.1">
    <property type="nucleotide sequence ID" value="NC_014011.1"/>
</dbReference>
<dbReference type="PANTHER" id="PTHR33398:SF1">
    <property type="entry name" value="SMALL RIBOSOMAL SUBUNIT PROTEIN BS20C"/>
    <property type="match status" value="1"/>
</dbReference>
<sequence length="96" mass="10713">MPNKKSAEKRMRTSEKNRLYNRYWTSRCKTAAKRVLEAVNNQDAELAGKRLQVAQSVIDKAVVKGVMHRSTGARRKSLLTNKVKALAGAAPESSQE</sequence>
<evidence type="ECO:0000256" key="8">
    <source>
        <dbReference type="HAMAP-Rule" id="MF_00500"/>
    </source>
</evidence>
<keyword evidence="3 8" id="KW-0699">rRNA-binding</keyword>
<evidence type="ECO:0000256" key="3">
    <source>
        <dbReference type="ARBA" id="ARBA00022730"/>
    </source>
</evidence>
<keyword evidence="5 8" id="KW-0689">Ribosomal protein</keyword>
<reference evidence="9 10" key="1">
    <citation type="journal article" date="2010" name="Stand. Genomic Sci.">
        <title>Complete genome sequence of Aminobacterium colombiense type strain (ALA-1).</title>
        <authorList>
            <person name="Chertkov O."/>
            <person name="Sikorski J."/>
            <person name="Brambilla E."/>
            <person name="Lapidus A."/>
            <person name="Copeland A."/>
            <person name="Glavina Del Rio T."/>
            <person name="Nolan M."/>
            <person name="Lucas S."/>
            <person name="Tice H."/>
            <person name="Cheng J.F."/>
            <person name="Han C."/>
            <person name="Detter J.C."/>
            <person name="Bruce D."/>
            <person name="Tapia R."/>
            <person name="Goodwin L."/>
            <person name="Pitluck S."/>
            <person name="Liolios K."/>
            <person name="Ivanova N."/>
            <person name="Mavromatis K."/>
            <person name="Ovchinnikova G."/>
            <person name="Pati A."/>
            <person name="Chen A."/>
            <person name="Palaniappan K."/>
            <person name="Land M."/>
            <person name="Hauser L."/>
            <person name="Chang Y.J."/>
            <person name="Jeffries C.D."/>
            <person name="Spring S."/>
            <person name="Rohde M."/>
            <person name="Goker M."/>
            <person name="Bristow J."/>
            <person name="Eisen J.A."/>
            <person name="Markowitz V."/>
            <person name="Hugenholtz P."/>
            <person name="Kyrpides N.C."/>
            <person name="Klenk H.P."/>
        </authorList>
    </citation>
    <scope>NUCLEOTIDE SEQUENCE [LARGE SCALE GENOMIC DNA]</scope>
    <source>
        <strain evidence="10">DSM 12261 / ALA-1</strain>
    </source>
</reference>
<dbReference type="eggNOG" id="COG0268">
    <property type="taxonomic scope" value="Bacteria"/>
</dbReference>
<proteinExistence type="inferred from homology"/>
<accession>D5EE43</accession>
<dbReference type="Pfam" id="PF01649">
    <property type="entry name" value="Ribosomal_S20p"/>
    <property type="match status" value="1"/>
</dbReference>
<evidence type="ECO:0000256" key="6">
    <source>
        <dbReference type="ARBA" id="ARBA00023274"/>
    </source>
</evidence>
<evidence type="ECO:0000313" key="10">
    <source>
        <dbReference type="Proteomes" id="UP000002366"/>
    </source>
</evidence>
<keyword evidence="6 8" id="KW-0687">Ribonucleoprotein</keyword>
<dbReference type="Gene3D" id="1.20.58.110">
    <property type="entry name" value="Ribosomal protein S20"/>
    <property type="match status" value="1"/>
</dbReference>
<dbReference type="InterPro" id="IPR036510">
    <property type="entry name" value="Ribosomal_bS20_sf"/>
</dbReference>
<comment type="function">
    <text evidence="1 8">Binds directly to 16S ribosomal RNA.</text>
</comment>
<dbReference type="STRING" id="572547.Amico_0690"/>
<comment type="similarity">
    <text evidence="2 8">Belongs to the bacterial ribosomal protein bS20 family.</text>
</comment>
<evidence type="ECO:0000313" key="9">
    <source>
        <dbReference type="EMBL" id="ADE56825.1"/>
    </source>
</evidence>
<evidence type="ECO:0000256" key="1">
    <source>
        <dbReference type="ARBA" id="ARBA00003134"/>
    </source>
</evidence>
<dbReference type="PANTHER" id="PTHR33398">
    <property type="entry name" value="30S RIBOSOMAL PROTEIN S20"/>
    <property type="match status" value="1"/>
</dbReference>
<dbReference type="InterPro" id="IPR002583">
    <property type="entry name" value="Ribosomal_bS20"/>
</dbReference>
<dbReference type="OrthoDB" id="9808392at2"/>
<evidence type="ECO:0000256" key="2">
    <source>
        <dbReference type="ARBA" id="ARBA00007634"/>
    </source>
</evidence>
<gene>
    <name evidence="8" type="primary">rpsT</name>
    <name evidence="9" type="ordered locus">Amico_0690</name>
</gene>
<protein>
    <recommendedName>
        <fullName evidence="7 8">Small ribosomal subunit protein bS20</fullName>
    </recommendedName>
</protein>
<keyword evidence="4 8" id="KW-0694">RNA-binding</keyword>
<dbReference type="HAMAP" id="MF_00500">
    <property type="entry name" value="Ribosomal_bS20"/>
    <property type="match status" value="1"/>
</dbReference>
<dbReference type="NCBIfam" id="TIGR00029">
    <property type="entry name" value="S20"/>
    <property type="match status" value="1"/>
</dbReference>
<dbReference type="Proteomes" id="UP000002366">
    <property type="component" value="Chromosome"/>
</dbReference>
<dbReference type="KEGG" id="aco:Amico_0690"/>
<dbReference type="GO" id="GO:0003735">
    <property type="term" value="F:structural constituent of ribosome"/>
    <property type="evidence" value="ECO:0007669"/>
    <property type="project" value="InterPro"/>
</dbReference>
<name>D5EE43_AMICL</name>
<evidence type="ECO:0000256" key="7">
    <source>
        <dbReference type="ARBA" id="ARBA00035136"/>
    </source>
</evidence>
<dbReference type="SUPFAM" id="SSF46992">
    <property type="entry name" value="Ribosomal protein S20"/>
    <property type="match status" value="1"/>
</dbReference>
<dbReference type="GO" id="GO:0006412">
    <property type="term" value="P:translation"/>
    <property type="evidence" value="ECO:0007669"/>
    <property type="project" value="UniProtKB-UniRule"/>
</dbReference>
<organism evidence="9 10">
    <name type="scientific">Aminobacterium colombiense (strain DSM 12261 / ALA-1)</name>
    <dbReference type="NCBI Taxonomy" id="572547"/>
    <lineage>
        <taxon>Bacteria</taxon>
        <taxon>Thermotogati</taxon>
        <taxon>Synergistota</taxon>
        <taxon>Synergistia</taxon>
        <taxon>Synergistales</taxon>
        <taxon>Aminobacteriaceae</taxon>
        <taxon>Aminobacterium</taxon>
    </lineage>
</organism>
<keyword evidence="10" id="KW-1185">Reference proteome</keyword>
<dbReference type="GO" id="GO:0070181">
    <property type="term" value="F:small ribosomal subunit rRNA binding"/>
    <property type="evidence" value="ECO:0007669"/>
    <property type="project" value="TreeGrafter"/>
</dbReference>
<dbReference type="EMBL" id="CP001997">
    <property type="protein sequence ID" value="ADE56825.1"/>
    <property type="molecule type" value="Genomic_DNA"/>
</dbReference>
<dbReference type="FunFam" id="1.20.58.110:FF:000001">
    <property type="entry name" value="30S ribosomal protein S20"/>
    <property type="match status" value="1"/>
</dbReference>
<evidence type="ECO:0000256" key="5">
    <source>
        <dbReference type="ARBA" id="ARBA00022980"/>
    </source>
</evidence>